<evidence type="ECO:0000256" key="6">
    <source>
        <dbReference type="SAM" id="Phobius"/>
    </source>
</evidence>
<keyword evidence="5 6" id="KW-0472">Membrane</keyword>
<feature type="transmembrane region" description="Helical" evidence="6">
    <location>
        <begin position="78"/>
        <end position="97"/>
    </location>
</feature>
<dbReference type="InterPro" id="IPR051461">
    <property type="entry name" value="UPF0750_membrane"/>
</dbReference>
<dbReference type="PANTHER" id="PTHR33545:SF4">
    <property type="entry name" value="UPF0750 MEMBRANE PROTEIN YXKD"/>
    <property type="match status" value="1"/>
</dbReference>
<feature type="transmembrane region" description="Helical" evidence="6">
    <location>
        <begin position="12"/>
        <end position="31"/>
    </location>
</feature>
<organism evidence="8 9">
    <name type="scientific">Baia soyae</name>
    <dbReference type="NCBI Taxonomy" id="1544746"/>
    <lineage>
        <taxon>Bacteria</taxon>
        <taxon>Bacillati</taxon>
        <taxon>Bacillota</taxon>
        <taxon>Bacilli</taxon>
        <taxon>Bacillales</taxon>
        <taxon>Thermoactinomycetaceae</taxon>
        <taxon>Baia</taxon>
    </lineage>
</organism>
<comment type="subcellular location">
    <subcellularLocation>
        <location evidence="1">Cell membrane</location>
        <topology evidence="1">Multi-pass membrane protein</topology>
    </subcellularLocation>
</comment>
<feature type="transmembrane region" description="Helical" evidence="6">
    <location>
        <begin position="149"/>
        <end position="168"/>
    </location>
</feature>
<gene>
    <name evidence="8" type="ORF">EDD57_11317</name>
</gene>
<sequence length="294" mass="32154">MKKQIYMHIRNILSILIGAFIAAVGINYFAIPNQLAEGGFTGIALLANYQFGLSPGWIILALNIPLFFVGYRVFGKQTLFYTLIGTISFSLFIEWTAGLGSSRQDVLLASLYTGVLVGIGLGLIFRVGGTTGGADIIARLMNKYFGWSMGKTMFIFDFFVILISSKIIGLDKAMYTLIVVFVGARVIDFVVEGLNASKAATIISNAAVLLADEITQKMGRGVTFLQGKGGYTGTEKNVIYIVLAPNQIPKLKQIVHNADPYAFMAIHDVRDVYGEGFSYETPEEVEKNVKKAKK</sequence>
<dbReference type="CDD" id="cd16380">
    <property type="entry name" value="YitT_C"/>
    <property type="match status" value="1"/>
</dbReference>
<evidence type="ECO:0000256" key="3">
    <source>
        <dbReference type="ARBA" id="ARBA00022692"/>
    </source>
</evidence>
<feature type="domain" description="DUF2179" evidence="7">
    <location>
        <begin position="220"/>
        <end position="274"/>
    </location>
</feature>
<dbReference type="PIRSF" id="PIRSF006483">
    <property type="entry name" value="Membrane_protein_YitT"/>
    <property type="match status" value="1"/>
</dbReference>
<dbReference type="GO" id="GO:0005886">
    <property type="term" value="C:plasma membrane"/>
    <property type="evidence" value="ECO:0007669"/>
    <property type="project" value="UniProtKB-SubCell"/>
</dbReference>
<reference evidence="8 9" key="1">
    <citation type="submission" date="2019-03" db="EMBL/GenBank/DDBJ databases">
        <title>Genomic Encyclopedia of Type Strains, Phase IV (KMG-IV): sequencing the most valuable type-strain genomes for metagenomic binning, comparative biology and taxonomic classification.</title>
        <authorList>
            <person name="Goeker M."/>
        </authorList>
    </citation>
    <scope>NUCLEOTIDE SEQUENCE [LARGE SCALE GENOMIC DNA]</scope>
    <source>
        <strain evidence="8 9">DSM 46831</strain>
    </source>
</reference>
<keyword evidence="3 6" id="KW-0812">Transmembrane</keyword>
<dbReference type="Pfam" id="PF10035">
    <property type="entry name" value="DUF2179"/>
    <property type="match status" value="1"/>
</dbReference>
<dbReference type="InterPro" id="IPR015867">
    <property type="entry name" value="N-reg_PII/ATP_PRibTrfase_C"/>
</dbReference>
<feature type="transmembrane region" description="Helical" evidence="6">
    <location>
        <begin position="174"/>
        <end position="191"/>
    </location>
</feature>
<keyword evidence="2" id="KW-1003">Cell membrane</keyword>
<dbReference type="AlphaFoldDB" id="A0A4R2SDB1"/>
<evidence type="ECO:0000256" key="2">
    <source>
        <dbReference type="ARBA" id="ARBA00022475"/>
    </source>
</evidence>
<dbReference type="Proteomes" id="UP000294746">
    <property type="component" value="Unassembled WGS sequence"/>
</dbReference>
<feature type="transmembrane region" description="Helical" evidence="6">
    <location>
        <begin position="51"/>
        <end position="71"/>
    </location>
</feature>
<keyword evidence="9" id="KW-1185">Reference proteome</keyword>
<dbReference type="OrthoDB" id="1758221at2"/>
<dbReference type="InterPro" id="IPR019264">
    <property type="entry name" value="DUF2179"/>
</dbReference>
<dbReference type="InterPro" id="IPR003740">
    <property type="entry name" value="YitT"/>
</dbReference>
<protein>
    <submittedName>
        <fullName evidence="8">Uncharacterized membrane-anchored protein YitT (DUF2179 family)</fullName>
    </submittedName>
</protein>
<evidence type="ECO:0000256" key="4">
    <source>
        <dbReference type="ARBA" id="ARBA00022989"/>
    </source>
</evidence>
<evidence type="ECO:0000259" key="7">
    <source>
        <dbReference type="Pfam" id="PF10035"/>
    </source>
</evidence>
<evidence type="ECO:0000256" key="1">
    <source>
        <dbReference type="ARBA" id="ARBA00004651"/>
    </source>
</evidence>
<dbReference type="RefSeq" id="WP_131848540.1">
    <property type="nucleotide sequence ID" value="NZ_SLXV01000013.1"/>
</dbReference>
<evidence type="ECO:0000313" key="8">
    <source>
        <dbReference type="EMBL" id="TCP69095.1"/>
    </source>
</evidence>
<dbReference type="EMBL" id="SLXV01000013">
    <property type="protein sequence ID" value="TCP69095.1"/>
    <property type="molecule type" value="Genomic_DNA"/>
</dbReference>
<proteinExistence type="predicted"/>
<dbReference type="Gene3D" id="3.30.70.120">
    <property type="match status" value="1"/>
</dbReference>
<comment type="caution">
    <text evidence="8">The sequence shown here is derived from an EMBL/GenBank/DDBJ whole genome shotgun (WGS) entry which is preliminary data.</text>
</comment>
<evidence type="ECO:0000313" key="9">
    <source>
        <dbReference type="Proteomes" id="UP000294746"/>
    </source>
</evidence>
<dbReference type="Pfam" id="PF02588">
    <property type="entry name" value="YitT_membrane"/>
    <property type="match status" value="1"/>
</dbReference>
<dbReference type="PANTHER" id="PTHR33545">
    <property type="entry name" value="UPF0750 MEMBRANE PROTEIN YITT-RELATED"/>
    <property type="match status" value="1"/>
</dbReference>
<feature type="transmembrane region" description="Helical" evidence="6">
    <location>
        <begin position="109"/>
        <end position="128"/>
    </location>
</feature>
<accession>A0A4R2SDB1</accession>
<keyword evidence="4 6" id="KW-1133">Transmembrane helix</keyword>
<name>A0A4R2SDB1_9BACL</name>
<evidence type="ECO:0000256" key="5">
    <source>
        <dbReference type="ARBA" id="ARBA00023136"/>
    </source>
</evidence>